<feature type="compositionally biased region" description="Low complexity" evidence="1">
    <location>
        <begin position="1130"/>
        <end position="1157"/>
    </location>
</feature>
<reference evidence="4 5" key="1">
    <citation type="journal article" date="2013" name="BMC Genomics">
        <title>Genomics-driven discovery of the pneumocandin biosynthetic gene cluster in the fungus Glarea lozoyensis.</title>
        <authorList>
            <person name="Chen L."/>
            <person name="Yue Q."/>
            <person name="Zhang X."/>
            <person name="Xiang M."/>
            <person name="Wang C."/>
            <person name="Li S."/>
            <person name="Che Y."/>
            <person name="Ortiz-Lopez F.J."/>
            <person name="Bills G.F."/>
            <person name="Liu X."/>
            <person name="An Z."/>
        </authorList>
    </citation>
    <scope>NUCLEOTIDE SEQUENCE [LARGE SCALE GENOMIC DNA]</scope>
    <source>
        <strain evidence="5">ATCC 20868 / MF5171</strain>
    </source>
</reference>
<dbReference type="Pfam" id="PF00179">
    <property type="entry name" value="UQ_con"/>
    <property type="match status" value="1"/>
</dbReference>
<feature type="domain" description="UBC core" evidence="2">
    <location>
        <begin position="876"/>
        <end position="1022"/>
    </location>
</feature>
<dbReference type="CDD" id="cd00198">
    <property type="entry name" value="vWFA"/>
    <property type="match status" value="1"/>
</dbReference>
<evidence type="ECO:0000256" key="1">
    <source>
        <dbReference type="SAM" id="MobiDB-lite"/>
    </source>
</evidence>
<dbReference type="PANTHER" id="PTHR24068">
    <property type="entry name" value="UBIQUITIN-CONJUGATING ENZYME E2"/>
    <property type="match status" value="1"/>
</dbReference>
<dbReference type="InterPro" id="IPR000608">
    <property type="entry name" value="UBC"/>
</dbReference>
<dbReference type="Pfam" id="PF13519">
    <property type="entry name" value="VWA_2"/>
    <property type="match status" value="1"/>
</dbReference>
<keyword evidence="5" id="KW-1185">Reference proteome</keyword>
<organism evidence="4 5">
    <name type="scientific">Glarea lozoyensis (strain ATCC 20868 / MF5171)</name>
    <dbReference type="NCBI Taxonomy" id="1116229"/>
    <lineage>
        <taxon>Eukaryota</taxon>
        <taxon>Fungi</taxon>
        <taxon>Dikarya</taxon>
        <taxon>Ascomycota</taxon>
        <taxon>Pezizomycotina</taxon>
        <taxon>Leotiomycetes</taxon>
        <taxon>Helotiales</taxon>
        <taxon>Helotiaceae</taxon>
        <taxon>Glarea</taxon>
    </lineage>
</organism>
<protein>
    <submittedName>
        <fullName evidence="4">UBC-like protein</fullName>
    </submittedName>
</protein>
<dbReference type="eggNOG" id="KOG0417">
    <property type="taxonomic scope" value="Eukaryota"/>
</dbReference>
<dbReference type="SUPFAM" id="SSF53300">
    <property type="entry name" value="vWA-like"/>
    <property type="match status" value="1"/>
</dbReference>
<proteinExistence type="predicted"/>
<dbReference type="EMBL" id="KE145364">
    <property type="protein sequence ID" value="EPE30278.1"/>
    <property type="molecule type" value="Genomic_DNA"/>
</dbReference>
<evidence type="ECO:0000313" key="4">
    <source>
        <dbReference type="EMBL" id="EPE30278.1"/>
    </source>
</evidence>
<dbReference type="Gene3D" id="3.40.50.410">
    <property type="entry name" value="von Willebrand factor, type A domain"/>
    <property type="match status" value="1"/>
</dbReference>
<dbReference type="GeneID" id="19472041"/>
<feature type="compositionally biased region" description="Polar residues" evidence="1">
    <location>
        <begin position="1042"/>
        <end position="1066"/>
    </location>
</feature>
<sequence length="1179" mass="129695">MTSPTDHTTSTEGEKPPISDQEKACVVSASAPDLARVFVRLSNGSKIVVPISQDSTVDNLHVRTLERAQKLGLPVDFSNTILGTTGNDGITLSGEDQVADILDLTEANTFRLETRGHGTITDHVFLEDADAITPVPCSPLPGRNEKKIYIRWITIDMAVNSWSYSRLRKIPTDRSSVPSDTTLHDLRQLALKRLRGAPPDFSCTNPTNVNLFLPECRLHTDQNFATLNDLGLRGSKYEPLDIFVEYIGPDARVSLNQLSPLFSPRTVWNFNSTSRGFSTFVSSLQILCKEIERGRASLDGVLEVLLELTHFPPLLLAFKAVYDSGIDGNTPAGPLLLVATAIQALCRRMISSKLCPTKDSTLEASRQVICWIYSSRSEASLNQSRRAPLLHRVQVIRKPEKPQASTFLPFYEVNQHQHKNQSTSYLVSIEQDDPFLCRRLGLALRESSAQPWDYYFQPATSWTSLVNESLMSLLSPNEFESLIEVTNSIDAFKIVGPMQIGACLAAELPVLTLSATGYVSRYDHEDLECSERSFITWNAIEGRTVLPDNGGQFLSSKLEPLLAARKLEKNWELDAWAEWTKTADFGPPDEAIVICVDTSASMGSSMKEGWLPSNNCGPKPSRLTEVVEFFKNLALRISALNLSTHLGLVTFSSRALINVKQPLTPLCLNFNQKLDDVKTGKGTAIYSALGKAAVMLSGIKTKYPKTKCRIIVLTDGEDNNSDWTPQAVAQFLTTNSILLDAVVLGSKKEDQPNCPKTKELFKIARNTGGYAFAPQTQQALFQIFLLETVVDIRTRPYVAGEEFSAWADFAPKRADMANPFDFPPCRPHANLDDHFIALADAERFMTRLAQSSQRSVSARSVATRFSRATTAASAGGISRILLSEVKAMIENPHEYMDTYVSQSNMGFWKVAMQGPPDSAYSEGTFLIYIEIGSEFPRKPPSARFITPMLHPNITKHGRICHPIFSREWSPVTRVYQVLQQVYGILMAQEARDAIDPLSSLRFWSDPDQGRKDVREYVTKFGCRTRAQHRSDIVGDDVSSIDTNSTPGTSSYAGSLNSQATATSSTAPILPSAASNPFTTRPPSYRTTPSISGRTVSSVSTLLNHLNFQRGRHITSPPLLDLQAGNPSGAQTSVNSQSTSVTPVLTPSTGTPSGSVDGANNGRVVGRRASFFGLLRNVSS</sequence>
<dbReference type="OrthoDB" id="10069349at2759"/>
<feature type="compositionally biased region" description="Polar residues" evidence="1">
    <location>
        <begin position="1"/>
        <end position="11"/>
    </location>
</feature>
<feature type="region of interest" description="Disordered" evidence="1">
    <location>
        <begin position="1"/>
        <end position="22"/>
    </location>
</feature>
<feature type="region of interest" description="Disordered" evidence="1">
    <location>
        <begin position="1034"/>
        <end position="1093"/>
    </location>
</feature>
<dbReference type="HOGENOM" id="CLU_283850_0_0_1"/>
<dbReference type="STRING" id="1116229.S3DV85"/>
<dbReference type="PROSITE" id="PS50127">
    <property type="entry name" value="UBC_2"/>
    <property type="match status" value="1"/>
</dbReference>
<dbReference type="InterPro" id="IPR002035">
    <property type="entry name" value="VWF_A"/>
</dbReference>
<dbReference type="SMART" id="SM00212">
    <property type="entry name" value="UBCc"/>
    <property type="match status" value="1"/>
</dbReference>
<name>S3DV85_GLAL2</name>
<dbReference type="RefSeq" id="XP_008082671.1">
    <property type="nucleotide sequence ID" value="XM_008084480.1"/>
</dbReference>
<feature type="compositionally biased region" description="Basic and acidic residues" evidence="1">
    <location>
        <begin position="12"/>
        <end position="22"/>
    </location>
</feature>
<gene>
    <name evidence="4" type="ORF">GLAREA_13001</name>
</gene>
<feature type="region of interest" description="Disordered" evidence="1">
    <location>
        <begin position="1116"/>
        <end position="1161"/>
    </location>
</feature>
<dbReference type="SMART" id="SM00327">
    <property type="entry name" value="VWA"/>
    <property type="match status" value="1"/>
</dbReference>
<accession>S3DV85</accession>
<feature type="domain" description="VWFA" evidence="3">
    <location>
        <begin position="591"/>
        <end position="789"/>
    </location>
</feature>
<dbReference type="InterPro" id="IPR036465">
    <property type="entry name" value="vWFA_dom_sf"/>
</dbReference>
<dbReference type="PROSITE" id="PS50234">
    <property type="entry name" value="VWFA"/>
    <property type="match status" value="1"/>
</dbReference>
<dbReference type="InterPro" id="IPR016135">
    <property type="entry name" value="UBQ-conjugating_enzyme/RWD"/>
</dbReference>
<dbReference type="Gene3D" id="3.10.110.10">
    <property type="entry name" value="Ubiquitin Conjugating Enzyme"/>
    <property type="match status" value="1"/>
</dbReference>
<dbReference type="SUPFAM" id="SSF54495">
    <property type="entry name" value="UBC-like"/>
    <property type="match status" value="1"/>
</dbReference>
<dbReference type="KEGG" id="glz:GLAREA_13001"/>
<evidence type="ECO:0000313" key="5">
    <source>
        <dbReference type="Proteomes" id="UP000016922"/>
    </source>
</evidence>
<dbReference type="Proteomes" id="UP000016922">
    <property type="component" value="Unassembled WGS sequence"/>
</dbReference>
<dbReference type="AlphaFoldDB" id="S3DV85"/>
<evidence type="ECO:0000259" key="2">
    <source>
        <dbReference type="PROSITE" id="PS50127"/>
    </source>
</evidence>
<dbReference type="OMA" id="ECATEWA"/>
<evidence type="ECO:0000259" key="3">
    <source>
        <dbReference type="PROSITE" id="PS50234"/>
    </source>
</evidence>
<feature type="compositionally biased region" description="Low complexity" evidence="1">
    <location>
        <begin position="1076"/>
        <end position="1089"/>
    </location>
</feature>